<feature type="compositionally biased region" description="Low complexity" evidence="8">
    <location>
        <begin position="290"/>
        <end position="321"/>
    </location>
</feature>
<dbReference type="InterPro" id="IPR000504">
    <property type="entry name" value="RRM_dom"/>
</dbReference>
<evidence type="ECO:0000313" key="10">
    <source>
        <dbReference type="EnsemblMetazoa" id="AMEC009397-PA"/>
    </source>
</evidence>
<evidence type="ECO:0000256" key="7">
    <source>
        <dbReference type="PROSITE-ProRule" id="PRU00176"/>
    </source>
</evidence>
<feature type="domain" description="RRM" evidence="9">
    <location>
        <begin position="80"/>
        <end position="160"/>
    </location>
</feature>
<dbReference type="Proteomes" id="UP000075902">
    <property type="component" value="Unassembled WGS sequence"/>
</dbReference>
<evidence type="ECO:0000256" key="4">
    <source>
        <dbReference type="ARBA" id="ARBA00022664"/>
    </source>
</evidence>
<dbReference type="Pfam" id="PF25524">
    <property type="entry name" value="RSLD_CPSF6"/>
    <property type="match status" value="1"/>
</dbReference>
<dbReference type="InterPro" id="IPR035979">
    <property type="entry name" value="RBD_domain_sf"/>
</dbReference>
<proteinExistence type="inferred from homology"/>
<feature type="compositionally biased region" description="Low complexity" evidence="8">
    <location>
        <begin position="428"/>
        <end position="437"/>
    </location>
</feature>
<dbReference type="PANTHER" id="PTHR23204">
    <property type="entry name" value="CLEAVAGE AND POLYADENYLATION SPECIFIC FACTOR"/>
    <property type="match status" value="1"/>
</dbReference>
<dbReference type="Gene3D" id="3.30.70.330">
    <property type="match status" value="1"/>
</dbReference>
<keyword evidence="4" id="KW-0507">mRNA processing</keyword>
<reference evidence="11" key="1">
    <citation type="submission" date="2014-01" db="EMBL/GenBank/DDBJ databases">
        <title>The Genome Sequence of Anopheles melas CM1001059_A (V2).</title>
        <authorList>
            <consortium name="The Broad Institute Genomics Platform"/>
            <person name="Neafsey D.E."/>
            <person name="Besansky N."/>
            <person name="Howell P."/>
            <person name="Walton C."/>
            <person name="Young S.K."/>
            <person name="Zeng Q."/>
            <person name="Gargeya S."/>
            <person name="Fitzgerald M."/>
            <person name="Haas B."/>
            <person name="Abouelleil A."/>
            <person name="Allen A.W."/>
            <person name="Alvarado L."/>
            <person name="Arachchi H.M."/>
            <person name="Berlin A.M."/>
            <person name="Chapman S.B."/>
            <person name="Gainer-Dewar J."/>
            <person name="Goldberg J."/>
            <person name="Griggs A."/>
            <person name="Gujja S."/>
            <person name="Hansen M."/>
            <person name="Howarth C."/>
            <person name="Imamovic A."/>
            <person name="Ireland A."/>
            <person name="Larimer J."/>
            <person name="McCowan C."/>
            <person name="Murphy C."/>
            <person name="Pearson M."/>
            <person name="Poon T.W."/>
            <person name="Priest M."/>
            <person name="Roberts A."/>
            <person name="Saif S."/>
            <person name="Shea T."/>
            <person name="Sisk P."/>
            <person name="Sykes S."/>
            <person name="Wortman J."/>
            <person name="Nusbaum C."/>
            <person name="Birren B."/>
        </authorList>
    </citation>
    <scope>NUCLEOTIDE SEQUENCE [LARGE SCALE GENOMIC DNA]</scope>
    <source>
        <strain evidence="11">CM1001059</strain>
    </source>
</reference>
<evidence type="ECO:0000256" key="2">
    <source>
        <dbReference type="ARBA" id="ARBA00006265"/>
    </source>
</evidence>
<dbReference type="GO" id="GO:0003723">
    <property type="term" value="F:RNA binding"/>
    <property type="evidence" value="ECO:0007669"/>
    <property type="project" value="UniProtKB-UniRule"/>
</dbReference>
<feature type="compositionally biased region" description="Gly residues" evidence="8">
    <location>
        <begin position="193"/>
        <end position="212"/>
    </location>
</feature>
<feature type="region of interest" description="Disordered" evidence="8">
    <location>
        <begin position="581"/>
        <end position="684"/>
    </location>
</feature>
<dbReference type="InterPro" id="IPR034769">
    <property type="entry name" value="CPSF6_RRM"/>
</dbReference>
<dbReference type="GO" id="GO:0006397">
    <property type="term" value="P:mRNA processing"/>
    <property type="evidence" value="ECO:0007669"/>
    <property type="project" value="UniProtKB-KW"/>
</dbReference>
<protein>
    <recommendedName>
        <fullName evidence="3">Cleavage and polyadenylation specificity factor subunit 6</fullName>
    </recommendedName>
</protein>
<dbReference type="SMART" id="SM00360">
    <property type="entry name" value="RRM"/>
    <property type="match status" value="1"/>
</dbReference>
<feature type="compositionally biased region" description="Pro residues" evidence="8">
    <location>
        <begin position="174"/>
        <end position="191"/>
    </location>
</feature>
<feature type="region of interest" description="Disordered" evidence="8">
    <location>
        <begin position="361"/>
        <end position="501"/>
    </location>
</feature>
<evidence type="ECO:0000313" key="11">
    <source>
        <dbReference type="Proteomes" id="UP000075902"/>
    </source>
</evidence>
<dbReference type="InterPro" id="IPR034772">
    <property type="entry name" value="CPSF6/7"/>
</dbReference>
<feature type="compositionally biased region" description="Basic and acidic residues" evidence="8">
    <location>
        <begin position="601"/>
        <end position="632"/>
    </location>
</feature>
<dbReference type="InterPro" id="IPR012677">
    <property type="entry name" value="Nucleotide-bd_a/b_plait_sf"/>
</dbReference>
<feature type="compositionally biased region" description="Low complexity" evidence="8">
    <location>
        <begin position="254"/>
        <end position="263"/>
    </location>
</feature>
<name>A0A182TW76_9DIPT</name>
<feature type="compositionally biased region" description="Gly residues" evidence="8">
    <location>
        <begin position="219"/>
        <end position="233"/>
    </location>
</feature>
<evidence type="ECO:0000259" key="9">
    <source>
        <dbReference type="PROSITE" id="PS50102"/>
    </source>
</evidence>
<dbReference type="GO" id="GO:0005634">
    <property type="term" value="C:nucleus"/>
    <property type="evidence" value="ECO:0007669"/>
    <property type="project" value="UniProtKB-SubCell"/>
</dbReference>
<dbReference type="STRING" id="34690.A0A182TW76"/>
<comment type="subcellular location">
    <subcellularLocation>
        <location evidence="1">Nucleus</location>
    </subcellularLocation>
</comment>
<feature type="compositionally biased region" description="Basic and acidic residues" evidence="8">
    <location>
        <begin position="651"/>
        <end position="684"/>
    </location>
</feature>
<dbReference type="SUPFAM" id="SSF54928">
    <property type="entry name" value="RNA-binding domain, RBD"/>
    <property type="match status" value="1"/>
</dbReference>
<dbReference type="Pfam" id="PF00076">
    <property type="entry name" value="RRM_1"/>
    <property type="match status" value="1"/>
</dbReference>
<feature type="region of interest" description="Disordered" evidence="8">
    <location>
        <begin position="38"/>
        <end position="63"/>
    </location>
</feature>
<accession>A0A182TW76</accession>
<evidence type="ECO:0000256" key="8">
    <source>
        <dbReference type="SAM" id="MobiDB-lite"/>
    </source>
</evidence>
<keyword evidence="11" id="KW-1185">Reference proteome</keyword>
<evidence type="ECO:0000256" key="1">
    <source>
        <dbReference type="ARBA" id="ARBA00004123"/>
    </source>
</evidence>
<comment type="similarity">
    <text evidence="2">Belongs to the RRM CPSF6/7 family.</text>
</comment>
<organism evidence="10 11">
    <name type="scientific">Anopheles melas</name>
    <dbReference type="NCBI Taxonomy" id="34690"/>
    <lineage>
        <taxon>Eukaryota</taxon>
        <taxon>Metazoa</taxon>
        <taxon>Ecdysozoa</taxon>
        <taxon>Arthropoda</taxon>
        <taxon>Hexapoda</taxon>
        <taxon>Insecta</taxon>
        <taxon>Pterygota</taxon>
        <taxon>Neoptera</taxon>
        <taxon>Endopterygota</taxon>
        <taxon>Diptera</taxon>
        <taxon>Nematocera</taxon>
        <taxon>Culicoidea</taxon>
        <taxon>Culicidae</taxon>
        <taxon>Anophelinae</taxon>
        <taxon>Anopheles</taxon>
    </lineage>
</organism>
<keyword evidence="6" id="KW-0539">Nucleus</keyword>
<dbReference type="InterPro" id="IPR057951">
    <property type="entry name" value="CPSF6/7_RSLD_N"/>
</dbReference>
<reference evidence="10" key="2">
    <citation type="submission" date="2020-05" db="UniProtKB">
        <authorList>
            <consortium name="EnsemblMetazoa"/>
        </authorList>
    </citation>
    <scope>IDENTIFICATION</scope>
    <source>
        <strain evidence="10">CM1001059</strain>
    </source>
</reference>
<dbReference type="AlphaFoldDB" id="A0A182TW76"/>
<sequence>MADGVEIDLYADDLDQDYAQNNDDFGGDSGDLYDDVIVPSGDRNNAGRGPSMDRGDGVDTNGSYHHHPGAWSLSHIPRRHQLYVGNLPWWTTDQDITDSVADVGVNDFQEVKFFENRANGQSKGFCVISLGSENSMRLVMERLPKKELHGQNPVVTLPTKQALNQFESQQKTRPTPPAPGQSNGPRPPVPGMPMGGPGGPGGGHGGPSMGGPGGPPGGGPGGPGGPGGMGGPGGPQPRMMNPNMPPGMRPPHPHMSGPMHMQGPHGGPGGPPRPQVSVGPSAPPHLVRSGPPMHQGNGPPQQPPRFQNQNQWNGPPRMNGPRPGGPGGPGPMQHRPQMASYISKSLTSFIRFISLTSYNPIVSFQGPPNGMPRGPRPEWNRPPMHGGYPPGHPGGPGQGPPHMQGGPHGPRAPHHGSMGGPPGPQGPAPHVNPAFFNQGGGPPNHPNGGGPVGPPHGPQGQGGGPPQHFNPQGSGAPRGGPWPVQGGKPPGAPGGFPEHPVITPQLSEAEFEEIMTRNRTVSSSAIARAVSDAAAGEYSSATETLETAISLIKQSKVAQDERCKILIVSLQDTLHGIEAKSYTRRERSRSRERSHRRQRRERSTSRYRERSRDRERERERDRDRDRERDGSRRSRPRKSPEPATDNATDSSSKRYYNDDRYRSSDRERERDRDRERREDHRSRH</sequence>
<feature type="compositionally biased region" description="Basic and acidic residues" evidence="8">
    <location>
        <begin position="581"/>
        <end position="591"/>
    </location>
</feature>
<dbReference type="PROSITE" id="PS50102">
    <property type="entry name" value="RRM"/>
    <property type="match status" value="1"/>
</dbReference>
<evidence type="ECO:0000256" key="5">
    <source>
        <dbReference type="ARBA" id="ARBA00022884"/>
    </source>
</evidence>
<dbReference type="CDD" id="cd12643">
    <property type="entry name" value="RRM_CFIm68"/>
    <property type="match status" value="1"/>
</dbReference>
<dbReference type="EnsemblMetazoa" id="AMEC009397-RA">
    <property type="protein sequence ID" value="AMEC009397-PA"/>
    <property type="gene ID" value="AMEC009397"/>
</dbReference>
<keyword evidence="5 7" id="KW-0694">RNA-binding</keyword>
<evidence type="ECO:0000256" key="6">
    <source>
        <dbReference type="ARBA" id="ARBA00023242"/>
    </source>
</evidence>
<feature type="region of interest" description="Disordered" evidence="8">
    <location>
        <begin position="167"/>
        <end position="336"/>
    </location>
</feature>
<dbReference type="VEuPathDB" id="VectorBase:AMEC009397"/>
<feature type="compositionally biased region" description="Gly residues" evidence="8">
    <location>
        <begin position="438"/>
        <end position="451"/>
    </location>
</feature>
<evidence type="ECO:0000256" key="3">
    <source>
        <dbReference type="ARBA" id="ARBA00016259"/>
    </source>
</evidence>